<accession>D9WKN3</accession>
<evidence type="ECO:0000256" key="1">
    <source>
        <dbReference type="SAM" id="MobiDB-lite"/>
    </source>
</evidence>
<dbReference type="AlphaFoldDB" id="D9WKN3"/>
<protein>
    <submittedName>
        <fullName evidence="2">Transposase for transposon</fullName>
    </submittedName>
</protein>
<feature type="region of interest" description="Disordered" evidence="1">
    <location>
        <begin position="1"/>
        <end position="41"/>
    </location>
</feature>
<keyword evidence="3" id="KW-1185">Reference proteome</keyword>
<evidence type="ECO:0000313" key="3">
    <source>
        <dbReference type="Proteomes" id="UP000003963"/>
    </source>
</evidence>
<name>D9WKN3_9ACTN</name>
<gene>
    <name evidence="2" type="ORF">SSOG_07437</name>
</gene>
<evidence type="ECO:0000313" key="2">
    <source>
        <dbReference type="EMBL" id="EFL27722.1"/>
    </source>
</evidence>
<feature type="compositionally biased region" description="Basic and acidic residues" evidence="1">
    <location>
        <begin position="1"/>
        <end position="10"/>
    </location>
</feature>
<dbReference type="Proteomes" id="UP000003963">
    <property type="component" value="Unassembled WGS sequence"/>
</dbReference>
<feature type="compositionally biased region" description="Gly residues" evidence="1">
    <location>
        <begin position="16"/>
        <end position="31"/>
    </location>
</feature>
<reference evidence="2 3" key="1">
    <citation type="submission" date="2009-02" db="EMBL/GenBank/DDBJ databases">
        <title>Annotation of Streptomyces hygroscopicus strain ATCC 53653.</title>
        <authorList>
            <consortium name="The Broad Institute Genome Sequencing Platform"/>
            <consortium name="Broad Institute Microbial Sequencing Center"/>
            <person name="Fischbach M."/>
            <person name="Godfrey P."/>
            <person name="Ward D."/>
            <person name="Young S."/>
            <person name="Zeng Q."/>
            <person name="Koehrsen M."/>
            <person name="Alvarado L."/>
            <person name="Berlin A.M."/>
            <person name="Bochicchio J."/>
            <person name="Borenstein D."/>
            <person name="Chapman S.B."/>
            <person name="Chen Z."/>
            <person name="Engels R."/>
            <person name="Freedman E."/>
            <person name="Gellesch M."/>
            <person name="Goldberg J."/>
            <person name="Griggs A."/>
            <person name="Gujja S."/>
            <person name="Heilman E.R."/>
            <person name="Heiman D.I."/>
            <person name="Hepburn T.A."/>
            <person name="Howarth C."/>
            <person name="Jen D."/>
            <person name="Larson L."/>
            <person name="Lewis B."/>
            <person name="Mehta T."/>
            <person name="Park D."/>
            <person name="Pearson M."/>
            <person name="Richards J."/>
            <person name="Roberts A."/>
            <person name="Saif S."/>
            <person name="Shea T.D."/>
            <person name="Shenoy N."/>
            <person name="Sisk P."/>
            <person name="Stolte C."/>
            <person name="Sykes S.N."/>
            <person name="Thomson T."/>
            <person name="Walk T."/>
            <person name="White J."/>
            <person name="Yandava C."/>
            <person name="Straight P."/>
            <person name="Clardy J."/>
            <person name="Hung D."/>
            <person name="Kolter R."/>
            <person name="Mekalanos J."/>
            <person name="Walker S."/>
            <person name="Walsh C.T."/>
            <person name="Wieland-Brown L.C."/>
            <person name="Haas B."/>
            <person name="Nusbaum C."/>
            <person name="Birren B."/>
        </authorList>
    </citation>
    <scope>NUCLEOTIDE SEQUENCE [LARGE SCALE GENOMIC DNA]</scope>
    <source>
        <strain evidence="2 3">ATCC 53653</strain>
    </source>
</reference>
<sequence>MAADKADRACLAEPAQGGGQASGRAAGGHLPGGRARAPDNAQIAFDDDGRLHFAVPEPEPEPASLPELRAAVNTMLPRVNLPEELLEVFSWTGADPGQARGRRPVRLLAQRAVCGARRLVPHQFC</sequence>
<organism evidence="2 3">
    <name type="scientific">Streptomyces himastatinicus ATCC 53653</name>
    <dbReference type="NCBI Taxonomy" id="457427"/>
    <lineage>
        <taxon>Bacteria</taxon>
        <taxon>Bacillati</taxon>
        <taxon>Actinomycetota</taxon>
        <taxon>Actinomycetes</taxon>
        <taxon>Kitasatosporales</taxon>
        <taxon>Streptomycetaceae</taxon>
        <taxon>Streptomyces</taxon>
        <taxon>Streptomyces violaceusniger group</taxon>
    </lineage>
</organism>
<dbReference type="HOGENOM" id="CLU_1991424_0_0_11"/>
<dbReference type="EMBL" id="GG657754">
    <property type="protein sequence ID" value="EFL27722.1"/>
    <property type="molecule type" value="Genomic_DNA"/>
</dbReference>
<proteinExistence type="predicted"/>